<dbReference type="AlphaFoldDB" id="A0A133ZEY1"/>
<dbReference type="SUPFAM" id="SSF52540">
    <property type="entry name" value="P-loop containing nucleoside triphosphate hydrolases"/>
    <property type="match status" value="1"/>
</dbReference>
<dbReference type="GO" id="GO:0005829">
    <property type="term" value="C:cytosol"/>
    <property type="evidence" value="ECO:0007669"/>
    <property type="project" value="TreeGrafter"/>
</dbReference>
<dbReference type="InterPro" id="IPR027368">
    <property type="entry name" value="MnmE_dom2"/>
</dbReference>
<feature type="domain" description="TrmE-type G" evidence="11">
    <location>
        <begin position="219"/>
        <end position="377"/>
    </location>
</feature>
<feature type="binding site" evidence="9">
    <location>
        <position position="123"/>
    </location>
    <ligand>
        <name>(6S)-5-formyl-5,6,7,8-tetrahydrofolate</name>
        <dbReference type="ChEBI" id="CHEBI:57457"/>
    </ligand>
</feature>
<evidence type="ECO:0000256" key="1">
    <source>
        <dbReference type="ARBA" id="ARBA00011043"/>
    </source>
</evidence>
<feature type="binding site" evidence="9">
    <location>
        <position position="23"/>
    </location>
    <ligand>
        <name>(6S)-5-formyl-5,6,7,8-tetrahydrofolate</name>
        <dbReference type="ChEBI" id="CHEBI:57457"/>
    </ligand>
</feature>
<evidence type="ECO:0000256" key="2">
    <source>
        <dbReference type="ARBA" id="ARBA00022694"/>
    </source>
</evidence>
<keyword evidence="9" id="KW-0963">Cytoplasm</keyword>
<dbReference type="STRING" id="467210.HMPREF1866_02419"/>
<dbReference type="PROSITE" id="PS51709">
    <property type="entry name" value="G_TRME"/>
    <property type="match status" value="1"/>
</dbReference>
<feature type="binding site" evidence="9">
    <location>
        <begin position="273"/>
        <end position="276"/>
    </location>
    <ligand>
        <name>GTP</name>
        <dbReference type="ChEBI" id="CHEBI:37565"/>
    </ligand>
</feature>
<dbReference type="NCBIfam" id="TIGR00450">
    <property type="entry name" value="mnmE_trmE_thdF"/>
    <property type="match status" value="1"/>
</dbReference>
<comment type="subunit">
    <text evidence="9">Homodimer. Heterotetramer of two MnmE and two MnmG subunits.</text>
</comment>
<dbReference type="HAMAP" id="MF_00379">
    <property type="entry name" value="GTPase_MnmE"/>
    <property type="match status" value="1"/>
</dbReference>
<dbReference type="Pfam" id="PF10396">
    <property type="entry name" value="TrmE_N"/>
    <property type="match status" value="1"/>
</dbReference>
<evidence type="ECO:0000256" key="5">
    <source>
        <dbReference type="ARBA" id="ARBA00022801"/>
    </source>
</evidence>
<dbReference type="CDD" id="cd04164">
    <property type="entry name" value="trmE"/>
    <property type="match status" value="1"/>
</dbReference>
<comment type="similarity">
    <text evidence="1 9 10">Belongs to the TRAFAC class TrmE-Era-EngA-EngB-Septin-like GTPase superfamily. TrmE GTPase family.</text>
</comment>
<comment type="function">
    <text evidence="9">Exhibits a very high intrinsic GTPase hydrolysis rate. Involved in the addition of a carboxymethylaminomethyl (cmnm) group at the wobble position (U34) of certain tRNAs, forming tRNA-cmnm(5)s(2)U34.</text>
</comment>
<keyword evidence="2 9" id="KW-0819">tRNA processing</keyword>
<dbReference type="Gene3D" id="3.40.50.300">
    <property type="entry name" value="P-loop containing nucleotide triphosphate hydrolases"/>
    <property type="match status" value="1"/>
</dbReference>
<dbReference type="InterPro" id="IPR027417">
    <property type="entry name" value="P-loop_NTPase"/>
</dbReference>
<keyword evidence="3 9" id="KW-0479">Metal-binding</keyword>
<feature type="binding site" evidence="9">
    <location>
        <position position="254"/>
    </location>
    <ligand>
        <name>Mg(2+)</name>
        <dbReference type="ChEBI" id="CHEBI:18420"/>
    </ligand>
</feature>
<evidence type="ECO:0000313" key="13">
    <source>
        <dbReference type="Proteomes" id="UP000070394"/>
    </source>
</evidence>
<dbReference type="SUPFAM" id="SSF116878">
    <property type="entry name" value="TrmE connector domain"/>
    <property type="match status" value="1"/>
</dbReference>
<name>A0A133ZEY1_9FIRM</name>
<dbReference type="GO" id="GO:0046872">
    <property type="term" value="F:metal ion binding"/>
    <property type="evidence" value="ECO:0007669"/>
    <property type="project" value="UniProtKB-KW"/>
</dbReference>
<dbReference type="CDD" id="cd14858">
    <property type="entry name" value="TrmE_N"/>
    <property type="match status" value="1"/>
</dbReference>
<comment type="cofactor">
    <cofactor evidence="9">
        <name>K(+)</name>
        <dbReference type="ChEBI" id="CHEBI:29103"/>
    </cofactor>
    <text evidence="9">Binds 1 potassium ion per subunit.</text>
</comment>
<feature type="binding site" evidence="9">
    <location>
        <begin position="248"/>
        <end position="254"/>
    </location>
    <ligand>
        <name>GTP</name>
        <dbReference type="ChEBI" id="CHEBI:37565"/>
    </ligand>
</feature>
<keyword evidence="5 9" id="KW-0378">Hydrolase</keyword>
<dbReference type="GO" id="GO:0002098">
    <property type="term" value="P:tRNA wobble uridine modification"/>
    <property type="evidence" value="ECO:0007669"/>
    <property type="project" value="TreeGrafter"/>
</dbReference>
<dbReference type="Proteomes" id="UP000070394">
    <property type="component" value="Unassembled WGS sequence"/>
</dbReference>
<evidence type="ECO:0000256" key="8">
    <source>
        <dbReference type="ARBA" id="ARBA00023134"/>
    </source>
</evidence>
<dbReference type="InterPro" id="IPR018948">
    <property type="entry name" value="GTP-bd_TrmE_N"/>
</dbReference>
<dbReference type="GO" id="GO:0005525">
    <property type="term" value="F:GTP binding"/>
    <property type="evidence" value="ECO:0007669"/>
    <property type="project" value="UniProtKB-UniRule"/>
</dbReference>
<dbReference type="InterPro" id="IPR006073">
    <property type="entry name" value="GTP-bd"/>
</dbReference>
<reference evidence="13" key="1">
    <citation type="submission" date="2016-01" db="EMBL/GenBank/DDBJ databases">
        <authorList>
            <person name="Mitreva M."/>
            <person name="Pepin K.H."/>
            <person name="Mihindukulasuriya K.A."/>
            <person name="Fulton R."/>
            <person name="Fronick C."/>
            <person name="O'Laughlin M."/>
            <person name="Miner T."/>
            <person name="Herter B."/>
            <person name="Rosa B.A."/>
            <person name="Cordes M."/>
            <person name="Tomlinson C."/>
            <person name="Wollam A."/>
            <person name="Palsikar V.B."/>
            <person name="Mardis E.R."/>
            <person name="Wilson R.K."/>
        </authorList>
    </citation>
    <scope>NUCLEOTIDE SEQUENCE [LARGE SCALE GENOMIC DNA]</scope>
    <source>
        <strain evidence="13">DNF00896</strain>
    </source>
</reference>
<evidence type="ECO:0000256" key="9">
    <source>
        <dbReference type="HAMAP-Rule" id="MF_00379"/>
    </source>
</evidence>
<evidence type="ECO:0000256" key="6">
    <source>
        <dbReference type="ARBA" id="ARBA00022842"/>
    </source>
</evidence>
<evidence type="ECO:0000256" key="7">
    <source>
        <dbReference type="ARBA" id="ARBA00022958"/>
    </source>
</evidence>
<dbReference type="FunFam" id="3.30.1360.120:FF:000003">
    <property type="entry name" value="tRNA modification GTPase MnmE"/>
    <property type="match status" value="1"/>
</dbReference>
<feature type="binding site" evidence="9">
    <location>
        <position position="84"/>
    </location>
    <ligand>
        <name>(6S)-5-formyl-5,6,7,8-tetrahydrofolate</name>
        <dbReference type="ChEBI" id="CHEBI:57457"/>
    </ligand>
</feature>
<dbReference type="Pfam" id="PF01926">
    <property type="entry name" value="MMR_HSR1"/>
    <property type="match status" value="1"/>
</dbReference>
<dbReference type="EMBL" id="LSDA01000136">
    <property type="protein sequence ID" value="KXB54023.1"/>
    <property type="molecule type" value="Genomic_DNA"/>
</dbReference>
<comment type="caution">
    <text evidence="12">The sequence shown here is derived from an EMBL/GenBank/DDBJ whole genome shotgun (WGS) entry which is preliminary data.</text>
</comment>
<keyword evidence="4 9" id="KW-0547">Nucleotide-binding</keyword>
<accession>A0A133ZEY1</accession>
<dbReference type="InterPro" id="IPR005225">
    <property type="entry name" value="Small_GTP-bd"/>
</dbReference>
<evidence type="ECO:0000256" key="4">
    <source>
        <dbReference type="ARBA" id="ARBA00022741"/>
    </source>
</evidence>
<feature type="binding site" evidence="9">
    <location>
        <position position="456"/>
    </location>
    <ligand>
        <name>(6S)-5-formyl-5,6,7,8-tetrahydrofolate</name>
        <dbReference type="ChEBI" id="CHEBI:57457"/>
    </ligand>
</feature>
<sequence>MKKTDTIAAIATALGESGIGIIRISGEDAIGIADKIFSGSKSLREVDSHTINYGHVYFGDEIIDEVLIMLMKAPRTFTGEDTVEINCHGGILILEKVLHAVLKSGARPALPGEFTKRAFLNGKMDLSQAEAVIDIIEAKNDLALKAGIRQLSGALTENIKTIRAKILEQIAFIEAALDDPEHYSLDGYSVKLRKIVKKLITRIEYLQKSFKDGSIIREGINTVIIGKPNAGKSSILNLLSRSDRAIVTDIAGTTRDTLTENIKLSGISLNITDTAGIRETDDIVESIGVKKAIEASNNADLNLVVIDGLLPIDSEDISLLESVKDKQAIILINKSDKELKVSVDDIRKYSDKEVIIFSAKDNTGVDELENMIKAKFISNEINFNDQIIITNIRHQEIINEAMESLEMCLSSIDEGYEEDFFTIDLLNAYEALGEIIGETVDDDVVNEIFSKFCMGK</sequence>
<dbReference type="EC" id="3.6.-.-" evidence="9"/>
<keyword evidence="6 9" id="KW-0460">Magnesium</keyword>
<dbReference type="OrthoDB" id="9805918at2"/>
<dbReference type="InterPro" id="IPR025867">
    <property type="entry name" value="MnmE_helical"/>
</dbReference>
<organism evidence="12 13">
    <name type="scientific">Lachnoanaerobaculum saburreum</name>
    <dbReference type="NCBI Taxonomy" id="467210"/>
    <lineage>
        <taxon>Bacteria</taxon>
        <taxon>Bacillati</taxon>
        <taxon>Bacillota</taxon>
        <taxon>Clostridia</taxon>
        <taxon>Lachnospirales</taxon>
        <taxon>Lachnospiraceae</taxon>
        <taxon>Lachnoanaerobaculum</taxon>
    </lineage>
</organism>
<comment type="caution">
    <text evidence="9">Lacks conserved residue(s) required for the propagation of feature annotation.</text>
</comment>
<feature type="binding site" evidence="9">
    <location>
        <position position="229"/>
    </location>
    <ligand>
        <name>K(+)</name>
        <dbReference type="ChEBI" id="CHEBI:29103"/>
    </ligand>
</feature>
<feature type="binding site" evidence="9">
    <location>
        <position position="250"/>
    </location>
    <ligand>
        <name>K(+)</name>
        <dbReference type="ChEBI" id="CHEBI:29103"/>
    </ligand>
</feature>
<dbReference type="PANTHER" id="PTHR42714">
    <property type="entry name" value="TRNA MODIFICATION GTPASE GTPBP3"/>
    <property type="match status" value="1"/>
</dbReference>
<dbReference type="GO" id="GO:0003924">
    <property type="term" value="F:GTPase activity"/>
    <property type="evidence" value="ECO:0007669"/>
    <property type="project" value="UniProtKB-UniRule"/>
</dbReference>
<dbReference type="NCBIfam" id="TIGR00231">
    <property type="entry name" value="small_GTP"/>
    <property type="match status" value="1"/>
</dbReference>
<dbReference type="Pfam" id="PF12631">
    <property type="entry name" value="MnmE_helical"/>
    <property type="match status" value="1"/>
</dbReference>
<proteinExistence type="inferred from homology"/>
<feature type="binding site" evidence="9">
    <location>
        <position position="253"/>
    </location>
    <ligand>
        <name>K(+)</name>
        <dbReference type="ChEBI" id="CHEBI:29103"/>
    </ligand>
</feature>
<dbReference type="Gene3D" id="1.20.120.430">
    <property type="entry name" value="tRNA modification GTPase MnmE domain 2"/>
    <property type="match status" value="1"/>
</dbReference>
<dbReference type="GO" id="GO:0030488">
    <property type="term" value="P:tRNA methylation"/>
    <property type="evidence" value="ECO:0007669"/>
    <property type="project" value="TreeGrafter"/>
</dbReference>
<feature type="binding site" evidence="9">
    <location>
        <position position="233"/>
    </location>
    <ligand>
        <name>Mg(2+)</name>
        <dbReference type="ChEBI" id="CHEBI:18420"/>
    </ligand>
</feature>
<dbReference type="InterPro" id="IPR027266">
    <property type="entry name" value="TrmE/GcvT-like"/>
</dbReference>
<feature type="binding site" evidence="9">
    <location>
        <position position="248"/>
    </location>
    <ligand>
        <name>K(+)</name>
        <dbReference type="ChEBI" id="CHEBI:29103"/>
    </ligand>
</feature>
<evidence type="ECO:0000256" key="3">
    <source>
        <dbReference type="ARBA" id="ARBA00022723"/>
    </source>
</evidence>
<gene>
    <name evidence="9" type="primary">mnmE</name>
    <name evidence="9" type="synonym">trmE</name>
    <name evidence="12" type="ORF">HMPREF1866_02419</name>
</gene>
<dbReference type="GO" id="GO:0042802">
    <property type="term" value="F:identical protein binding"/>
    <property type="evidence" value="ECO:0007669"/>
    <property type="project" value="UniProtKB-ARBA"/>
</dbReference>
<keyword evidence="8 9" id="KW-0342">GTP-binding</keyword>
<protein>
    <recommendedName>
        <fullName evidence="9">tRNA modification GTPase MnmE</fullName>
        <ecNumber evidence="9">3.6.-.-</ecNumber>
    </recommendedName>
</protein>
<dbReference type="InterPro" id="IPR031168">
    <property type="entry name" value="G_TrmE"/>
</dbReference>
<evidence type="ECO:0000313" key="12">
    <source>
        <dbReference type="EMBL" id="KXB54023.1"/>
    </source>
</evidence>
<evidence type="ECO:0000256" key="10">
    <source>
        <dbReference type="RuleBase" id="RU003313"/>
    </source>
</evidence>
<dbReference type="RefSeq" id="WP_060931994.1">
    <property type="nucleotide sequence ID" value="NZ_KQ959846.1"/>
</dbReference>
<keyword evidence="7 9" id="KW-0630">Potassium</keyword>
<dbReference type="Gene3D" id="3.30.1360.120">
    <property type="entry name" value="Probable tRNA modification gtpase trme, domain 1"/>
    <property type="match status" value="1"/>
</dbReference>
<dbReference type="InterPro" id="IPR004520">
    <property type="entry name" value="GTPase_MnmE"/>
</dbReference>
<feature type="binding site" evidence="9">
    <location>
        <begin position="229"/>
        <end position="234"/>
    </location>
    <ligand>
        <name>GTP</name>
        <dbReference type="ChEBI" id="CHEBI:37565"/>
    </ligand>
</feature>
<keyword evidence="13" id="KW-1185">Reference proteome</keyword>
<dbReference type="PATRIC" id="fig|467210.3.peg.2392"/>
<evidence type="ECO:0000259" key="11">
    <source>
        <dbReference type="PROSITE" id="PS51709"/>
    </source>
</evidence>
<comment type="subcellular location">
    <subcellularLocation>
        <location evidence="9">Cytoplasm</location>
    </subcellularLocation>
</comment>
<dbReference type="PANTHER" id="PTHR42714:SF2">
    <property type="entry name" value="TRNA MODIFICATION GTPASE GTPBP3, MITOCHONDRIAL"/>
    <property type="match status" value="1"/>
</dbReference>